<evidence type="ECO:0000313" key="8">
    <source>
        <dbReference type="EMBL" id="CAB3725679.1"/>
    </source>
</evidence>
<evidence type="ECO:0000256" key="7">
    <source>
        <dbReference type="RuleBase" id="RU362072"/>
    </source>
</evidence>
<name>A0A2N7W5W9_9BURK</name>
<dbReference type="AlphaFoldDB" id="A0A2N7W5W9"/>
<feature type="transmembrane region" description="Helical" evidence="7">
    <location>
        <begin position="55"/>
        <end position="73"/>
    </location>
</feature>
<dbReference type="EMBL" id="CADIJZ010000023">
    <property type="protein sequence ID" value="CAB3725679.1"/>
    <property type="molecule type" value="Genomic_DNA"/>
</dbReference>
<dbReference type="RefSeq" id="WP_102635706.1">
    <property type="nucleotide sequence ID" value="NZ_CADIJZ010000023.1"/>
</dbReference>
<evidence type="ECO:0000313" key="9">
    <source>
        <dbReference type="EMBL" id="PMS24806.1"/>
    </source>
</evidence>
<evidence type="ECO:0000256" key="3">
    <source>
        <dbReference type="ARBA" id="ARBA00022475"/>
    </source>
</evidence>
<dbReference type="Proteomes" id="UP000235659">
    <property type="component" value="Unassembled WGS sequence"/>
</dbReference>
<proteinExistence type="inferred from homology"/>
<gene>
    <name evidence="8" type="primary">spaR</name>
    <name evidence="9" type="ORF">C0Z16_30150</name>
    <name evidence="8" type="ORF">LMG27174_05344</name>
</gene>
<dbReference type="Pfam" id="PF01311">
    <property type="entry name" value="Bac_export_1"/>
    <property type="match status" value="1"/>
</dbReference>
<dbReference type="GO" id="GO:0005886">
    <property type="term" value="C:plasma membrane"/>
    <property type="evidence" value="ECO:0007669"/>
    <property type="project" value="UniProtKB-SubCell"/>
</dbReference>
<feature type="transmembrane region" description="Helical" evidence="7">
    <location>
        <begin position="199"/>
        <end position="221"/>
    </location>
</feature>
<feature type="transmembrane region" description="Helical" evidence="7">
    <location>
        <begin position="139"/>
        <end position="162"/>
    </location>
</feature>
<reference evidence="9 10" key="1">
    <citation type="submission" date="2018-01" db="EMBL/GenBank/DDBJ databases">
        <title>Whole genome analyses suggest that Burkholderia sensu lato contains two further novel genera in the rhizoxinica-symbiotica group Mycetohabitans gen. nov., and Trinickia gen. nov.: implications for the evolution of diazotrophy and nodulation in the Burkholderiaceae.</title>
        <authorList>
            <person name="Estrada-de los Santos P."/>
            <person name="Palmer M."/>
            <person name="Chavez-Ramirez B."/>
            <person name="Beukes C."/>
            <person name="Steenkamp E.T."/>
            <person name="Hirsch A.M."/>
            <person name="Manyaka P."/>
            <person name="Maluk M."/>
            <person name="Lafos M."/>
            <person name="Crook M."/>
            <person name="Gross E."/>
            <person name="Simon M.F."/>
            <person name="Bueno dos Reis Junior F."/>
            <person name="Poole P.S."/>
            <person name="Venter S.N."/>
            <person name="James E.K."/>
        </authorList>
    </citation>
    <scope>NUCLEOTIDE SEQUENCE [LARGE SCALE GENOMIC DNA]</scope>
    <source>
        <strain evidence="9 10">WSM 3937</strain>
    </source>
</reference>
<comment type="subcellular location">
    <subcellularLocation>
        <location evidence="1 7">Cell membrane</location>
        <topology evidence="1 7">Multi-pass membrane protein</topology>
    </subcellularLocation>
</comment>
<evidence type="ECO:0000256" key="2">
    <source>
        <dbReference type="ARBA" id="ARBA00009772"/>
    </source>
</evidence>
<feature type="transmembrane region" description="Helical" evidence="7">
    <location>
        <begin position="79"/>
        <end position="106"/>
    </location>
</feature>
<evidence type="ECO:0000256" key="5">
    <source>
        <dbReference type="ARBA" id="ARBA00022989"/>
    </source>
</evidence>
<evidence type="ECO:0000256" key="1">
    <source>
        <dbReference type="ARBA" id="ARBA00004651"/>
    </source>
</evidence>
<keyword evidence="6 7" id="KW-0472">Membrane</keyword>
<evidence type="ECO:0000256" key="6">
    <source>
        <dbReference type="ARBA" id="ARBA00023136"/>
    </source>
</evidence>
<dbReference type="PANTHER" id="PTHR30065">
    <property type="entry name" value="FLAGELLAR BIOSYNTHETIC PROTEIN FLIR"/>
    <property type="match status" value="1"/>
</dbReference>
<reference evidence="8 11" key="2">
    <citation type="submission" date="2020-04" db="EMBL/GenBank/DDBJ databases">
        <authorList>
            <person name="De Canck E."/>
        </authorList>
    </citation>
    <scope>NUCLEOTIDE SEQUENCE [LARGE SCALE GENOMIC DNA]</scope>
    <source>
        <strain evidence="8 11">LMG 27174</strain>
    </source>
</reference>
<accession>A0A2N7W5W9</accession>
<dbReference type="EMBL" id="PNXY01000032">
    <property type="protein sequence ID" value="PMS24806.1"/>
    <property type="molecule type" value="Genomic_DNA"/>
</dbReference>
<sequence length="276" mass="29654">MTHDLHTWAEALLGWFEAYHNLIVMMLLTGIRIMVTFLLLPATSDTVLPGTARNGVVYVLTMFVAAGQAPQAFESLNSAMLLVLACKEAFLGLAFGYSAAPVFWIAQSLGTLIDDLAGFNNVQMTNPLRGDQSTPVSTLLLQLVVTLFYVGGGMLFVLGALFQSFKWWPPYVLYPSLADTALTFLIQRTDSVWTALAKLGTPVMLVLVLVDLGLGIVARAADRLEPTSLSQPLRGVIGVLMLIALVAVFASQVVTDVQLGDLSAALTKGMLANPTH</sequence>
<organism evidence="8 11">
    <name type="scientific">Paraburkholderia rhynchosiae</name>
    <dbReference type="NCBI Taxonomy" id="487049"/>
    <lineage>
        <taxon>Bacteria</taxon>
        <taxon>Pseudomonadati</taxon>
        <taxon>Pseudomonadota</taxon>
        <taxon>Betaproteobacteria</taxon>
        <taxon>Burkholderiales</taxon>
        <taxon>Burkholderiaceae</taxon>
        <taxon>Paraburkholderia</taxon>
    </lineage>
</organism>
<dbReference type="Proteomes" id="UP000494205">
    <property type="component" value="Unassembled WGS sequence"/>
</dbReference>
<dbReference type="OrthoDB" id="9153610at2"/>
<feature type="transmembrane region" description="Helical" evidence="7">
    <location>
        <begin position="22"/>
        <end position="43"/>
    </location>
</feature>
<dbReference type="NCBIfam" id="TIGR01401">
    <property type="entry name" value="fliR_like_III"/>
    <property type="match status" value="1"/>
</dbReference>
<keyword evidence="10" id="KW-1185">Reference proteome</keyword>
<dbReference type="InterPro" id="IPR006304">
    <property type="entry name" value="T3SS_SpaR/YscT"/>
</dbReference>
<comment type="similarity">
    <text evidence="2 7">Belongs to the FliR/MopE/SpaR family.</text>
</comment>
<dbReference type="PANTHER" id="PTHR30065:SF1">
    <property type="entry name" value="SURFACE PRESENTATION OF ANTIGENS PROTEIN SPAR"/>
    <property type="match status" value="1"/>
</dbReference>
<evidence type="ECO:0000256" key="4">
    <source>
        <dbReference type="ARBA" id="ARBA00022692"/>
    </source>
</evidence>
<feature type="transmembrane region" description="Helical" evidence="7">
    <location>
        <begin position="233"/>
        <end position="254"/>
    </location>
</feature>
<dbReference type="InterPro" id="IPR002010">
    <property type="entry name" value="T3SS_IM_R"/>
</dbReference>
<evidence type="ECO:0000313" key="10">
    <source>
        <dbReference type="Proteomes" id="UP000235659"/>
    </source>
</evidence>
<keyword evidence="4 7" id="KW-0812">Transmembrane</keyword>
<keyword evidence="3 7" id="KW-1003">Cell membrane</keyword>
<keyword evidence="5 7" id="KW-1133">Transmembrane helix</keyword>
<dbReference type="PRINTS" id="PR00953">
    <property type="entry name" value="TYPE3IMRPROT"/>
</dbReference>
<dbReference type="GO" id="GO:0006605">
    <property type="term" value="P:protein targeting"/>
    <property type="evidence" value="ECO:0007669"/>
    <property type="project" value="UniProtKB-UniRule"/>
</dbReference>
<evidence type="ECO:0000313" key="11">
    <source>
        <dbReference type="Proteomes" id="UP000494205"/>
    </source>
</evidence>
<protein>
    <submittedName>
        <fullName evidence="9">EscT/YscT/HrcT family type III secretion system export apparatus protein</fullName>
    </submittedName>
    <submittedName>
        <fullName evidence="8">Surface presentation of antigens protein SpaR</fullName>
    </submittedName>
</protein>